<dbReference type="PRINTS" id="PR00038">
    <property type="entry name" value="HTHLUXR"/>
</dbReference>
<dbReference type="InterPro" id="IPR039420">
    <property type="entry name" value="WalR-like"/>
</dbReference>
<keyword evidence="1 3" id="KW-0597">Phosphoprotein</keyword>
<dbReference type="PROSITE" id="PS50043">
    <property type="entry name" value="HTH_LUXR_2"/>
    <property type="match status" value="1"/>
</dbReference>
<dbReference type="InterPro" id="IPR016032">
    <property type="entry name" value="Sig_transdc_resp-reg_C-effctor"/>
</dbReference>
<dbReference type="PROSITE" id="PS50110">
    <property type="entry name" value="RESPONSE_REGULATORY"/>
    <property type="match status" value="1"/>
</dbReference>
<feature type="domain" description="HTH luxR-type" evidence="4">
    <location>
        <begin position="142"/>
        <end position="197"/>
    </location>
</feature>
<dbReference type="SUPFAM" id="SSF46894">
    <property type="entry name" value="C-terminal effector domain of the bipartite response regulators"/>
    <property type="match status" value="1"/>
</dbReference>
<evidence type="ECO:0000313" key="6">
    <source>
        <dbReference type="EMBL" id="TDN78625.1"/>
    </source>
</evidence>
<evidence type="ECO:0000259" key="4">
    <source>
        <dbReference type="PROSITE" id="PS50043"/>
    </source>
</evidence>
<dbReference type="GO" id="GO:0000160">
    <property type="term" value="P:phosphorelay signal transduction system"/>
    <property type="evidence" value="ECO:0007669"/>
    <property type="project" value="InterPro"/>
</dbReference>
<keyword evidence="2" id="KW-0238">DNA-binding</keyword>
<dbReference type="AlphaFoldDB" id="A0A4R6FE82"/>
<dbReference type="Pfam" id="PF00072">
    <property type="entry name" value="Response_reg"/>
    <property type="match status" value="1"/>
</dbReference>
<dbReference type="InterPro" id="IPR001789">
    <property type="entry name" value="Sig_transdc_resp-reg_receiver"/>
</dbReference>
<feature type="modified residue" description="4-aspartylphosphate" evidence="3">
    <location>
        <position position="61"/>
    </location>
</feature>
<dbReference type="RefSeq" id="WP_133496922.1">
    <property type="nucleotide sequence ID" value="NZ_BMLU01000015.1"/>
</dbReference>
<protein>
    <submittedName>
        <fullName evidence="6">LuxR family two component transcriptional regulator</fullName>
    </submittedName>
</protein>
<dbReference type="CDD" id="cd06170">
    <property type="entry name" value="LuxR_C_like"/>
    <property type="match status" value="1"/>
</dbReference>
<gene>
    <name evidence="6" type="ORF">EV664_11668</name>
</gene>
<evidence type="ECO:0000256" key="2">
    <source>
        <dbReference type="ARBA" id="ARBA00023125"/>
    </source>
</evidence>
<reference evidence="6 7" key="1">
    <citation type="submission" date="2019-03" db="EMBL/GenBank/DDBJ databases">
        <title>Genomic Encyclopedia of Type Strains, Phase IV (KMG-IV): sequencing the most valuable type-strain genomes for metagenomic binning, comparative biology and taxonomic classification.</title>
        <authorList>
            <person name="Goeker M."/>
        </authorList>
    </citation>
    <scope>NUCLEOTIDE SEQUENCE [LARGE SCALE GENOMIC DNA]</scope>
    <source>
        <strain evidence="6 7">DSM 25059</strain>
    </source>
</reference>
<dbReference type="SMART" id="SM00421">
    <property type="entry name" value="HTH_LUXR"/>
    <property type="match status" value="1"/>
</dbReference>
<accession>A0A4R6FE82</accession>
<dbReference type="InterPro" id="IPR058245">
    <property type="entry name" value="NreC/VraR/RcsB-like_REC"/>
</dbReference>
<dbReference type="GO" id="GO:0003677">
    <property type="term" value="F:DNA binding"/>
    <property type="evidence" value="ECO:0007669"/>
    <property type="project" value="UniProtKB-KW"/>
</dbReference>
<dbReference type="PANTHER" id="PTHR43214:SF43">
    <property type="entry name" value="TWO-COMPONENT RESPONSE REGULATOR"/>
    <property type="match status" value="1"/>
</dbReference>
<dbReference type="SMART" id="SM00448">
    <property type="entry name" value="REC"/>
    <property type="match status" value="1"/>
</dbReference>
<keyword evidence="7" id="KW-1185">Reference proteome</keyword>
<dbReference type="InterPro" id="IPR000792">
    <property type="entry name" value="Tscrpt_reg_LuxR_C"/>
</dbReference>
<sequence>MPSPTAKPIRILIADDHPLLREGVQIVIEGQTDMEVVGQAATGIEAVALYRDLHPDLLLIDLQMPQLDGVGAIREIRAEFPEARIIVLTTYSGDARALQAMRAGAAGYLLKSSLRRELLDAIRSVHNGGKHLNAEVASQIAQHIGDRGLSPRECEVLQLAAAGNSNKQIAAKLALSEDTIKGHMKSIFSKLDAGLSP</sequence>
<comment type="caution">
    <text evidence="6">The sequence shown here is derived from an EMBL/GenBank/DDBJ whole genome shotgun (WGS) entry which is preliminary data.</text>
</comment>
<name>A0A4R6FE82_9SPHN</name>
<evidence type="ECO:0000259" key="5">
    <source>
        <dbReference type="PROSITE" id="PS50110"/>
    </source>
</evidence>
<proteinExistence type="predicted"/>
<dbReference type="PANTHER" id="PTHR43214">
    <property type="entry name" value="TWO-COMPONENT RESPONSE REGULATOR"/>
    <property type="match status" value="1"/>
</dbReference>
<dbReference type="Gene3D" id="3.40.50.2300">
    <property type="match status" value="1"/>
</dbReference>
<dbReference type="SUPFAM" id="SSF52172">
    <property type="entry name" value="CheY-like"/>
    <property type="match status" value="1"/>
</dbReference>
<dbReference type="Pfam" id="PF00196">
    <property type="entry name" value="GerE"/>
    <property type="match status" value="1"/>
</dbReference>
<evidence type="ECO:0000256" key="1">
    <source>
        <dbReference type="ARBA" id="ARBA00022553"/>
    </source>
</evidence>
<dbReference type="GO" id="GO:0006355">
    <property type="term" value="P:regulation of DNA-templated transcription"/>
    <property type="evidence" value="ECO:0007669"/>
    <property type="project" value="InterPro"/>
</dbReference>
<feature type="domain" description="Response regulatory" evidence="5">
    <location>
        <begin position="10"/>
        <end position="126"/>
    </location>
</feature>
<evidence type="ECO:0000256" key="3">
    <source>
        <dbReference type="PROSITE-ProRule" id="PRU00169"/>
    </source>
</evidence>
<dbReference type="InterPro" id="IPR011006">
    <property type="entry name" value="CheY-like_superfamily"/>
</dbReference>
<dbReference type="OrthoDB" id="9782896at2"/>
<organism evidence="6 7">
    <name type="scientific">Stakelama pacifica</name>
    <dbReference type="NCBI Taxonomy" id="517720"/>
    <lineage>
        <taxon>Bacteria</taxon>
        <taxon>Pseudomonadati</taxon>
        <taxon>Pseudomonadota</taxon>
        <taxon>Alphaproteobacteria</taxon>
        <taxon>Sphingomonadales</taxon>
        <taxon>Sphingomonadaceae</taxon>
        <taxon>Stakelama</taxon>
    </lineage>
</organism>
<dbReference type="EMBL" id="SNWD01000016">
    <property type="protein sequence ID" value="TDN78625.1"/>
    <property type="molecule type" value="Genomic_DNA"/>
</dbReference>
<dbReference type="Proteomes" id="UP000295493">
    <property type="component" value="Unassembled WGS sequence"/>
</dbReference>
<dbReference type="CDD" id="cd17535">
    <property type="entry name" value="REC_NarL-like"/>
    <property type="match status" value="1"/>
</dbReference>
<dbReference type="PROSITE" id="PS00622">
    <property type="entry name" value="HTH_LUXR_1"/>
    <property type="match status" value="1"/>
</dbReference>
<evidence type="ECO:0000313" key="7">
    <source>
        <dbReference type="Proteomes" id="UP000295493"/>
    </source>
</evidence>